<dbReference type="SUPFAM" id="SSF88946">
    <property type="entry name" value="Sigma2 domain of RNA polymerase sigma factors"/>
    <property type="match status" value="1"/>
</dbReference>
<sequence length="162" mass="19470">MKDGFLSFYETFFDDVYRYVYFKVGNSWDADDIVSEIFKKAYENYSTIRTNPKSWLFSIARNTVTDFYRKKKEIVTNDELEKYYYPDIWEDKFNKEVELNCLKKSIYSLPKNEIEIINLKYFSGMTHKEISQLIEKTEDAVKMKAHRIIQKLKNLVIKCLEG</sequence>
<dbReference type="HOGENOM" id="CLU_047691_3_4_9"/>
<evidence type="ECO:0000259" key="6">
    <source>
        <dbReference type="Pfam" id="PF04542"/>
    </source>
</evidence>
<keyword evidence="2" id="KW-0805">Transcription regulation</keyword>
<dbReference type="InterPro" id="IPR007627">
    <property type="entry name" value="RNA_pol_sigma70_r2"/>
</dbReference>
<keyword evidence="5" id="KW-0804">Transcription</keyword>
<dbReference type="InterPro" id="IPR013249">
    <property type="entry name" value="RNA_pol_sigma70_r4_t2"/>
</dbReference>
<evidence type="ECO:0000256" key="4">
    <source>
        <dbReference type="ARBA" id="ARBA00023125"/>
    </source>
</evidence>
<dbReference type="InterPro" id="IPR014284">
    <property type="entry name" value="RNA_pol_sigma-70_dom"/>
</dbReference>
<dbReference type="InterPro" id="IPR039425">
    <property type="entry name" value="RNA_pol_sigma-70-like"/>
</dbReference>
<name>A0A097ANU8_THEKI</name>
<dbReference type="NCBIfam" id="TIGR02937">
    <property type="entry name" value="sigma70-ECF"/>
    <property type="match status" value="1"/>
</dbReference>
<dbReference type="Gene3D" id="1.10.10.10">
    <property type="entry name" value="Winged helix-like DNA-binding domain superfamily/Winged helix DNA-binding domain"/>
    <property type="match status" value="1"/>
</dbReference>
<dbReference type="AlphaFoldDB" id="A0A097ANU8"/>
<dbReference type="OrthoDB" id="9784984at2"/>
<evidence type="ECO:0000256" key="1">
    <source>
        <dbReference type="ARBA" id="ARBA00010641"/>
    </source>
</evidence>
<dbReference type="InterPro" id="IPR013325">
    <property type="entry name" value="RNA_pol_sigma_r2"/>
</dbReference>
<evidence type="ECO:0000256" key="5">
    <source>
        <dbReference type="ARBA" id="ARBA00023163"/>
    </source>
</evidence>
<organism evidence="8 9">
    <name type="scientific">Thermoanaerobacter kivui</name>
    <name type="common">Acetogenium kivui</name>
    <dbReference type="NCBI Taxonomy" id="2325"/>
    <lineage>
        <taxon>Bacteria</taxon>
        <taxon>Bacillati</taxon>
        <taxon>Bacillota</taxon>
        <taxon>Clostridia</taxon>
        <taxon>Thermoanaerobacterales</taxon>
        <taxon>Thermoanaerobacteraceae</taxon>
        <taxon>Thermoanaerobacter</taxon>
    </lineage>
</organism>
<dbReference type="CDD" id="cd06171">
    <property type="entry name" value="Sigma70_r4"/>
    <property type="match status" value="1"/>
</dbReference>
<dbReference type="EMBL" id="CP009170">
    <property type="protein sequence ID" value="AIS51478.1"/>
    <property type="molecule type" value="Genomic_DNA"/>
</dbReference>
<dbReference type="Pfam" id="PF04542">
    <property type="entry name" value="Sigma70_r2"/>
    <property type="match status" value="1"/>
</dbReference>
<keyword evidence="3" id="KW-0731">Sigma factor</keyword>
<feature type="domain" description="RNA polymerase sigma-70 region 2" evidence="6">
    <location>
        <begin position="9"/>
        <end position="72"/>
    </location>
</feature>
<dbReference type="STRING" id="2325.TKV_c02730"/>
<dbReference type="GO" id="GO:0006352">
    <property type="term" value="P:DNA-templated transcription initiation"/>
    <property type="evidence" value="ECO:0007669"/>
    <property type="project" value="InterPro"/>
</dbReference>
<dbReference type="Pfam" id="PF08281">
    <property type="entry name" value="Sigma70_r4_2"/>
    <property type="match status" value="1"/>
</dbReference>
<dbReference type="Gene3D" id="1.10.1740.10">
    <property type="match status" value="1"/>
</dbReference>
<evidence type="ECO:0000313" key="9">
    <source>
        <dbReference type="Proteomes" id="UP000029669"/>
    </source>
</evidence>
<dbReference type="InterPro" id="IPR036388">
    <property type="entry name" value="WH-like_DNA-bd_sf"/>
</dbReference>
<comment type="similarity">
    <text evidence="1">Belongs to the sigma-70 factor family. ECF subfamily.</text>
</comment>
<dbReference type="PANTHER" id="PTHR43133">
    <property type="entry name" value="RNA POLYMERASE ECF-TYPE SIGMA FACTO"/>
    <property type="match status" value="1"/>
</dbReference>
<evidence type="ECO:0000256" key="2">
    <source>
        <dbReference type="ARBA" id="ARBA00023015"/>
    </source>
</evidence>
<dbReference type="GO" id="GO:0003677">
    <property type="term" value="F:DNA binding"/>
    <property type="evidence" value="ECO:0007669"/>
    <property type="project" value="UniProtKB-KW"/>
</dbReference>
<proteinExistence type="inferred from homology"/>
<dbReference type="eggNOG" id="COG1595">
    <property type="taxonomic scope" value="Bacteria"/>
</dbReference>
<evidence type="ECO:0000313" key="8">
    <source>
        <dbReference type="EMBL" id="AIS51478.1"/>
    </source>
</evidence>
<dbReference type="GO" id="GO:0016987">
    <property type="term" value="F:sigma factor activity"/>
    <property type="evidence" value="ECO:0007669"/>
    <property type="project" value="UniProtKB-KW"/>
</dbReference>
<feature type="domain" description="RNA polymerase sigma factor 70 region 4 type 2" evidence="7">
    <location>
        <begin position="101"/>
        <end position="152"/>
    </location>
</feature>
<gene>
    <name evidence="8" type="ORF">TKV_c02730</name>
</gene>
<accession>A0A097ANU8</accession>
<reference evidence="9" key="1">
    <citation type="journal article" date="2015" name="Genome Announc.">
        <title>Whole-Genome Sequences of 80 Environmental and Clinical Isolates of Burkholderia pseudomallei.</title>
        <authorList>
            <person name="Johnson S.L."/>
            <person name="Baker A.L."/>
            <person name="Chain P.S."/>
            <person name="Currie B.J."/>
            <person name="Daligault H.E."/>
            <person name="Davenport K.W."/>
            <person name="Davis C.B."/>
            <person name="Inglis T.J."/>
            <person name="Kaestli M."/>
            <person name="Koren S."/>
            <person name="Mayo M."/>
            <person name="Merritt A.J."/>
            <person name="Price E.P."/>
            <person name="Sarovich D.S."/>
            <person name="Warner J."/>
            <person name="Rosovitz M.J."/>
        </authorList>
    </citation>
    <scope>NUCLEOTIDE SEQUENCE [LARGE SCALE GENOMIC DNA]</scope>
    <source>
        <strain evidence="9">DSM 2030</strain>
    </source>
</reference>
<dbReference type="Proteomes" id="UP000029669">
    <property type="component" value="Chromosome"/>
</dbReference>
<dbReference type="RefSeq" id="WP_003869901.1">
    <property type="nucleotide sequence ID" value="NZ_CP009170.1"/>
</dbReference>
<protein>
    <submittedName>
        <fullName evidence="8">RNA polymerase sigma factor, sigma-70 family</fullName>
    </submittedName>
</protein>
<dbReference type="KEGG" id="tki:TKV_c02730"/>
<dbReference type="InterPro" id="IPR013324">
    <property type="entry name" value="RNA_pol_sigma_r3/r4-like"/>
</dbReference>
<keyword evidence="4" id="KW-0238">DNA-binding</keyword>
<keyword evidence="9" id="KW-1185">Reference proteome</keyword>
<dbReference type="SUPFAM" id="SSF88659">
    <property type="entry name" value="Sigma3 and sigma4 domains of RNA polymerase sigma factors"/>
    <property type="match status" value="1"/>
</dbReference>
<evidence type="ECO:0000259" key="7">
    <source>
        <dbReference type="Pfam" id="PF08281"/>
    </source>
</evidence>
<dbReference type="PANTHER" id="PTHR43133:SF8">
    <property type="entry name" value="RNA POLYMERASE SIGMA FACTOR HI_1459-RELATED"/>
    <property type="match status" value="1"/>
</dbReference>
<evidence type="ECO:0000256" key="3">
    <source>
        <dbReference type="ARBA" id="ARBA00023082"/>
    </source>
</evidence>